<sequence length="173" mass="18956">MFDFCVIGGGMVGATLAIGLSDLGYTVALVESNKPTDFDKRQPPDLRVSAISLTSEKLLTHLGAWRFIQRMRLCQYKRLSVWDEPRARTDFESAAIGASHLGHIVENRIVQLGLHQVIANKPGITCYWNDAVQAIQNNGQSAVTLASGNIIESRILVGADGGTQWFGKCRILE</sequence>
<dbReference type="GO" id="GO:0004497">
    <property type="term" value="F:monooxygenase activity"/>
    <property type="evidence" value="ECO:0007669"/>
    <property type="project" value="UniProtKB-KW"/>
</dbReference>
<protein>
    <submittedName>
        <fullName evidence="2">FAD-dependent monooxygenase</fullName>
    </submittedName>
</protein>
<name>A0ABU3SXY7_9ALTE</name>
<evidence type="ECO:0000313" key="3">
    <source>
        <dbReference type="Proteomes" id="UP001247805"/>
    </source>
</evidence>
<dbReference type="EMBL" id="JAWDIO010000002">
    <property type="protein sequence ID" value="MDU0354861.1"/>
    <property type="molecule type" value="Genomic_DNA"/>
</dbReference>
<keyword evidence="2" id="KW-0503">Monooxygenase</keyword>
<evidence type="ECO:0000259" key="1">
    <source>
        <dbReference type="Pfam" id="PF01494"/>
    </source>
</evidence>
<proteinExistence type="predicted"/>
<dbReference type="PANTHER" id="PTHR43876">
    <property type="entry name" value="UBIQUINONE BIOSYNTHESIS MONOOXYGENASE COQ6, MITOCHONDRIAL"/>
    <property type="match status" value="1"/>
</dbReference>
<organism evidence="2 3">
    <name type="scientific">Paraglaciecola aquimarina</name>
    <dbReference type="NCBI Taxonomy" id="1235557"/>
    <lineage>
        <taxon>Bacteria</taxon>
        <taxon>Pseudomonadati</taxon>
        <taxon>Pseudomonadota</taxon>
        <taxon>Gammaproteobacteria</taxon>
        <taxon>Alteromonadales</taxon>
        <taxon>Alteromonadaceae</taxon>
        <taxon>Paraglaciecola</taxon>
    </lineage>
</organism>
<dbReference type="Proteomes" id="UP001247805">
    <property type="component" value="Unassembled WGS sequence"/>
</dbReference>
<evidence type="ECO:0000313" key="2">
    <source>
        <dbReference type="EMBL" id="MDU0354861.1"/>
    </source>
</evidence>
<dbReference type="InterPro" id="IPR036188">
    <property type="entry name" value="FAD/NAD-bd_sf"/>
</dbReference>
<comment type="caution">
    <text evidence="2">The sequence shown here is derived from an EMBL/GenBank/DDBJ whole genome shotgun (WGS) entry which is preliminary data.</text>
</comment>
<feature type="domain" description="FAD-binding" evidence="1">
    <location>
        <begin position="3"/>
        <end position="166"/>
    </location>
</feature>
<reference evidence="2 3" key="1">
    <citation type="submission" date="2023-10" db="EMBL/GenBank/DDBJ databases">
        <title>Glaciecola aquimarina strain GGW-M5 nov., isolated from a coastal seawater.</title>
        <authorList>
            <person name="Bayburt H."/>
            <person name="Kim J.M."/>
            <person name="Choi B.J."/>
            <person name="Jeon C.O."/>
        </authorList>
    </citation>
    <scope>NUCLEOTIDE SEQUENCE [LARGE SCALE GENOMIC DNA]</scope>
    <source>
        <strain evidence="2 3">KCTC 32108</strain>
    </source>
</reference>
<dbReference type="Gene3D" id="3.50.50.60">
    <property type="entry name" value="FAD/NAD(P)-binding domain"/>
    <property type="match status" value="1"/>
</dbReference>
<dbReference type="InterPro" id="IPR002938">
    <property type="entry name" value="FAD-bd"/>
</dbReference>
<dbReference type="SUPFAM" id="SSF51905">
    <property type="entry name" value="FAD/NAD(P)-binding domain"/>
    <property type="match status" value="1"/>
</dbReference>
<keyword evidence="2" id="KW-0560">Oxidoreductase</keyword>
<dbReference type="PANTHER" id="PTHR43876:SF10">
    <property type="entry name" value="3-DEMETHOXYUBIQUINOL 3-HYDROXYLASE"/>
    <property type="match status" value="1"/>
</dbReference>
<gene>
    <name evidence="2" type="ORF">RS130_13920</name>
</gene>
<dbReference type="Pfam" id="PF01494">
    <property type="entry name" value="FAD_binding_3"/>
    <property type="match status" value="1"/>
</dbReference>
<keyword evidence="3" id="KW-1185">Reference proteome</keyword>
<dbReference type="InterPro" id="IPR051205">
    <property type="entry name" value="UbiH/COQ6_monooxygenase"/>
</dbReference>
<accession>A0ABU3SXY7</accession>